<evidence type="ECO:0000313" key="2">
    <source>
        <dbReference type="Proteomes" id="UP001345963"/>
    </source>
</evidence>
<comment type="caution">
    <text evidence="1">The sequence shown here is derived from an EMBL/GenBank/DDBJ whole genome shotgun (WGS) entry which is preliminary data.</text>
</comment>
<accession>A0ABU7CD88</accession>
<dbReference type="EMBL" id="JAHUTI010086639">
    <property type="protein sequence ID" value="MED6259750.1"/>
    <property type="molecule type" value="Genomic_DNA"/>
</dbReference>
<organism evidence="1 2">
    <name type="scientific">Ataeniobius toweri</name>
    <dbReference type="NCBI Taxonomy" id="208326"/>
    <lineage>
        <taxon>Eukaryota</taxon>
        <taxon>Metazoa</taxon>
        <taxon>Chordata</taxon>
        <taxon>Craniata</taxon>
        <taxon>Vertebrata</taxon>
        <taxon>Euteleostomi</taxon>
        <taxon>Actinopterygii</taxon>
        <taxon>Neopterygii</taxon>
        <taxon>Teleostei</taxon>
        <taxon>Neoteleostei</taxon>
        <taxon>Acanthomorphata</taxon>
        <taxon>Ovalentaria</taxon>
        <taxon>Atherinomorphae</taxon>
        <taxon>Cyprinodontiformes</taxon>
        <taxon>Goodeidae</taxon>
        <taxon>Ataeniobius</taxon>
    </lineage>
</organism>
<name>A0ABU7CD88_9TELE</name>
<dbReference type="Proteomes" id="UP001345963">
    <property type="component" value="Unassembled WGS sequence"/>
</dbReference>
<evidence type="ECO:0000313" key="1">
    <source>
        <dbReference type="EMBL" id="MED6259750.1"/>
    </source>
</evidence>
<keyword evidence="2" id="KW-1185">Reference proteome</keyword>
<reference evidence="1 2" key="1">
    <citation type="submission" date="2021-07" db="EMBL/GenBank/DDBJ databases">
        <authorList>
            <person name="Palmer J.M."/>
        </authorList>
    </citation>
    <scope>NUCLEOTIDE SEQUENCE [LARGE SCALE GENOMIC DNA]</scope>
    <source>
        <strain evidence="1 2">AT_MEX2019</strain>
        <tissue evidence="1">Muscle</tissue>
    </source>
</reference>
<evidence type="ECO:0008006" key="3">
    <source>
        <dbReference type="Google" id="ProtNLM"/>
    </source>
</evidence>
<gene>
    <name evidence="1" type="ORF">ATANTOWER_030080</name>
</gene>
<protein>
    <recommendedName>
        <fullName evidence="3">MADF domain-containing protein</fullName>
    </recommendedName>
</protein>
<sequence>MEDKIIVTVCGKPELYDSTNYIYRDKFRKDLAWRRVSEETGVAEGSWPADEGKWPAPRQKKWYELYQRIEKCPMMQHGQKSLFGGVRRCLCGFHIQK</sequence>
<feature type="non-terminal residue" evidence="1">
    <location>
        <position position="97"/>
    </location>
</feature>
<proteinExistence type="predicted"/>